<evidence type="ECO:0000259" key="5">
    <source>
        <dbReference type="PROSITE" id="PS51063"/>
    </source>
</evidence>
<reference evidence="6" key="1">
    <citation type="journal article" date="2015" name="Nature">
        <title>Complex archaea that bridge the gap between prokaryotes and eukaryotes.</title>
        <authorList>
            <person name="Spang A."/>
            <person name="Saw J.H."/>
            <person name="Jorgensen S.L."/>
            <person name="Zaremba-Niedzwiedzka K."/>
            <person name="Martijn J."/>
            <person name="Lind A.E."/>
            <person name="van Eijk R."/>
            <person name="Schleper C."/>
            <person name="Guy L."/>
            <person name="Ettema T.J."/>
        </authorList>
    </citation>
    <scope>NUCLEOTIDE SEQUENCE</scope>
</reference>
<keyword evidence="3" id="KW-0804">Transcription</keyword>
<dbReference type="SUPFAM" id="SSF46785">
    <property type="entry name" value="Winged helix' DNA-binding domain"/>
    <property type="match status" value="1"/>
</dbReference>
<keyword evidence="2" id="KW-0238">DNA-binding</keyword>
<dbReference type="Gene3D" id="1.10.10.10">
    <property type="entry name" value="Winged helix-like DNA-binding domain superfamily/Winged helix DNA-binding domain"/>
    <property type="match status" value="1"/>
</dbReference>
<evidence type="ECO:0000313" key="6">
    <source>
        <dbReference type="EMBL" id="KKL52301.1"/>
    </source>
</evidence>
<evidence type="ECO:0000256" key="2">
    <source>
        <dbReference type="ARBA" id="ARBA00023125"/>
    </source>
</evidence>
<evidence type="ECO:0000259" key="4">
    <source>
        <dbReference type="PROSITE" id="PS50042"/>
    </source>
</evidence>
<keyword evidence="1" id="KW-0805">Transcription regulation</keyword>
<dbReference type="PROSITE" id="PS51063">
    <property type="entry name" value="HTH_CRP_2"/>
    <property type="match status" value="1"/>
</dbReference>
<comment type="caution">
    <text evidence="6">The sequence shown here is derived from an EMBL/GenBank/DDBJ whole genome shotgun (WGS) entry which is preliminary data.</text>
</comment>
<accession>A0A0F9DEX4</accession>
<name>A0A0F9DEX4_9ZZZZ</name>
<dbReference type="AlphaFoldDB" id="A0A0F9DEX4"/>
<dbReference type="InterPro" id="IPR012318">
    <property type="entry name" value="HTH_CRP"/>
</dbReference>
<dbReference type="GO" id="GO:0006355">
    <property type="term" value="P:regulation of DNA-templated transcription"/>
    <property type="evidence" value="ECO:0007669"/>
    <property type="project" value="InterPro"/>
</dbReference>
<dbReference type="InterPro" id="IPR000595">
    <property type="entry name" value="cNMP-bd_dom"/>
</dbReference>
<dbReference type="SMART" id="SM00419">
    <property type="entry name" value="HTH_CRP"/>
    <property type="match status" value="1"/>
</dbReference>
<dbReference type="SUPFAM" id="SSF51206">
    <property type="entry name" value="cAMP-binding domain-like"/>
    <property type="match status" value="1"/>
</dbReference>
<protein>
    <recommendedName>
        <fullName evidence="7">HTH crp-type domain-containing protein</fullName>
    </recommendedName>
</protein>
<evidence type="ECO:0000256" key="3">
    <source>
        <dbReference type="ARBA" id="ARBA00023163"/>
    </source>
</evidence>
<dbReference type="InterPro" id="IPR014710">
    <property type="entry name" value="RmlC-like_jellyroll"/>
</dbReference>
<feature type="domain" description="HTH crp-type" evidence="5">
    <location>
        <begin position="95"/>
        <end position="168"/>
    </location>
</feature>
<evidence type="ECO:0000256" key="1">
    <source>
        <dbReference type="ARBA" id="ARBA00023015"/>
    </source>
</evidence>
<dbReference type="InterPro" id="IPR018490">
    <property type="entry name" value="cNMP-bd_dom_sf"/>
</dbReference>
<dbReference type="Gene3D" id="2.60.120.10">
    <property type="entry name" value="Jelly Rolls"/>
    <property type="match status" value="1"/>
</dbReference>
<sequence>MPVAFSLWIRRKLRFWPIRAYFLGEVGLFSDVADRSVTVRARTDCKTEEISYQQLNLLSETQLKACYPTLLQFLAEQMARRLLSTTRKMSDLVFLDVAGRVEAALNELALQPDAMKHADGMQIKVTRQEISRMVGCSREMAGRVLKQLQTDGVLWSHGKTLVLFDDTK</sequence>
<dbReference type="InterPro" id="IPR036390">
    <property type="entry name" value="WH_DNA-bd_sf"/>
</dbReference>
<dbReference type="GO" id="GO:0003677">
    <property type="term" value="F:DNA binding"/>
    <property type="evidence" value="ECO:0007669"/>
    <property type="project" value="UniProtKB-KW"/>
</dbReference>
<dbReference type="InterPro" id="IPR036388">
    <property type="entry name" value="WH-like_DNA-bd_sf"/>
</dbReference>
<gene>
    <name evidence="6" type="ORF">LCGC14_2286840</name>
</gene>
<proteinExistence type="predicted"/>
<dbReference type="Pfam" id="PF00325">
    <property type="entry name" value="Crp"/>
    <property type="match status" value="1"/>
</dbReference>
<dbReference type="PRINTS" id="PR00034">
    <property type="entry name" value="HTHCRP"/>
</dbReference>
<feature type="domain" description="Cyclic nucleotide-binding" evidence="4">
    <location>
        <begin position="22"/>
        <end position="58"/>
    </location>
</feature>
<evidence type="ECO:0008006" key="7">
    <source>
        <dbReference type="Google" id="ProtNLM"/>
    </source>
</evidence>
<dbReference type="EMBL" id="LAZR01031944">
    <property type="protein sequence ID" value="KKL52301.1"/>
    <property type="molecule type" value="Genomic_DNA"/>
</dbReference>
<dbReference type="PROSITE" id="PS50042">
    <property type="entry name" value="CNMP_BINDING_3"/>
    <property type="match status" value="1"/>
</dbReference>
<organism evidence="6">
    <name type="scientific">marine sediment metagenome</name>
    <dbReference type="NCBI Taxonomy" id="412755"/>
    <lineage>
        <taxon>unclassified sequences</taxon>
        <taxon>metagenomes</taxon>
        <taxon>ecological metagenomes</taxon>
    </lineage>
</organism>